<protein>
    <submittedName>
        <fullName evidence="2">Uncharacterized protein</fullName>
    </submittedName>
</protein>
<gene>
    <name evidence="2" type="ORF">Q5Y73_20165</name>
</gene>
<keyword evidence="3" id="KW-1185">Reference proteome</keyword>
<dbReference type="EMBL" id="JAVAMP010000014">
    <property type="protein sequence ID" value="MDP5276413.1"/>
    <property type="molecule type" value="Genomic_DNA"/>
</dbReference>
<dbReference type="Proteomes" id="UP001231941">
    <property type="component" value="Unassembled WGS sequence"/>
</dbReference>
<feature type="region of interest" description="Disordered" evidence="1">
    <location>
        <begin position="55"/>
        <end position="79"/>
    </location>
</feature>
<reference evidence="2 3" key="1">
    <citation type="submission" date="2023-08" db="EMBL/GenBank/DDBJ databases">
        <authorList>
            <person name="Park J.-S."/>
        </authorList>
    </citation>
    <scope>NUCLEOTIDE SEQUENCE [LARGE SCALE GENOMIC DNA]</scope>
    <source>
        <strain evidence="2 3">2205SS18-9</strain>
    </source>
</reference>
<comment type="caution">
    <text evidence="2">The sequence shown here is derived from an EMBL/GenBank/DDBJ whole genome shotgun (WGS) entry which is preliminary data.</text>
</comment>
<proteinExistence type="predicted"/>
<evidence type="ECO:0000313" key="3">
    <source>
        <dbReference type="Proteomes" id="UP001231941"/>
    </source>
</evidence>
<evidence type="ECO:0000313" key="2">
    <source>
        <dbReference type="EMBL" id="MDP5276413.1"/>
    </source>
</evidence>
<name>A0ABT9J480_9BACL</name>
<accession>A0ABT9J480</accession>
<feature type="compositionally biased region" description="Acidic residues" evidence="1">
    <location>
        <begin position="60"/>
        <end position="79"/>
    </location>
</feature>
<sequence length="79" mass="8903">MGNVSKVKVDMDFVDGFEISHKKSAEEVLKGVLKQISNASFEELEIELEFDDGSTHEYLIGDDVDDSDEEDEDDDDDTE</sequence>
<evidence type="ECO:0000256" key="1">
    <source>
        <dbReference type="SAM" id="MobiDB-lite"/>
    </source>
</evidence>
<organism evidence="2 3">
    <name type="scientific">Chengkuizengella axinellae</name>
    <dbReference type="NCBI Taxonomy" id="3064388"/>
    <lineage>
        <taxon>Bacteria</taxon>
        <taxon>Bacillati</taxon>
        <taxon>Bacillota</taxon>
        <taxon>Bacilli</taxon>
        <taxon>Bacillales</taxon>
        <taxon>Paenibacillaceae</taxon>
        <taxon>Chengkuizengella</taxon>
    </lineage>
</organism>
<dbReference type="RefSeq" id="WP_305993718.1">
    <property type="nucleotide sequence ID" value="NZ_JAVAMP010000014.1"/>
</dbReference>